<dbReference type="Pfam" id="PF07963">
    <property type="entry name" value="N_methyl"/>
    <property type="match status" value="1"/>
</dbReference>
<proteinExistence type="predicted"/>
<accession>A0A3A8PIA2</accession>
<feature type="compositionally biased region" description="Gly residues" evidence="1">
    <location>
        <begin position="271"/>
        <end position="282"/>
    </location>
</feature>
<keyword evidence="2" id="KW-1133">Transmembrane helix</keyword>
<feature type="transmembrane region" description="Helical" evidence="2">
    <location>
        <begin position="12"/>
        <end position="31"/>
    </location>
</feature>
<feature type="compositionally biased region" description="Gly residues" evidence="1">
    <location>
        <begin position="292"/>
        <end position="310"/>
    </location>
</feature>
<feature type="compositionally biased region" description="Low complexity" evidence="1">
    <location>
        <begin position="142"/>
        <end position="155"/>
    </location>
</feature>
<keyword evidence="2" id="KW-0812">Transmembrane</keyword>
<dbReference type="InterPro" id="IPR012902">
    <property type="entry name" value="N_methyl_site"/>
</dbReference>
<keyword evidence="4" id="KW-1185">Reference proteome</keyword>
<protein>
    <submittedName>
        <fullName evidence="3">Prepilin-type N-terminal cleavage/methylation domain-containing protein</fullName>
    </submittedName>
</protein>
<evidence type="ECO:0000256" key="2">
    <source>
        <dbReference type="SAM" id="Phobius"/>
    </source>
</evidence>
<keyword evidence="2" id="KW-0472">Membrane</keyword>
<dbReference type="RefSeq" id="WP_120559716.1">
    <property type="nucleotide sequence ID" value="NZ_RAWK01000300.1"/>
</dbReference>
<feature type="region of interest" description="Disordered" evidence="1">
    <location>
        <begin position="268"/>
        <end position="310"/>
    </location>
</feature>
<sequence>MTIPTRRRSGFTLLETMVAMAILSVALMAIFDLNSGAVANHVYTKRLTVAALLARSKMTDLEQKLYDDGFEQDDDEQSGDFSDEGWPQFKWRARVIAPKTDGVTPDQLIGAIFNLPMGGGDSGDPMGGLASLFGGGGGDSKGGSTPPGGTTSASPMGASAMSMAQPMFTQMVDQLTKSVREVHLTVYWKEGTQVESVDVVTHVVSLGPGGDRNGGFTPNAGTTAGAENQWVNPRTGQVVDNPIPGPNNQMLDPNTREPLVNRAAQLNQLNGAGGPQGGGTGNTGINPRAPGGIFGGRGLPSGLPGRGGIR</sequence>
<organism evidence="3 4">
    <name type="scientific">Corallococcus aberystwythensis</name>
    <dbReference type="NCBI Taxonomy" id="2316722"/>
    <lineage>
        <taxon>Bacteria</taxon>
        <taxon>Pseudomonadati</taxon>
        <taxon>Myxococcota</taxon>
        <taxon>Myxococcia</taxon>
        <taxon>Myxococcales</taxon>
        <taxon>Cystobacterineae</taxon>
        <taxon>Myxococcaceae</taxon>
        <taxon>Corallococcus</taxon>
    </lineage>
</organism>
<name>A0A3A8PIA2_9BACT</name>
<dbReference type="Proteomes" id="UP000267003">
    <property type="component" value="Unassembled WGS sequence"/>
</dbReference>
<dbReference type="NCBIfam" id="TIGR02532">
    <property type="entry name" value="IV_pilin_GFxxxE"/>
    <property type="match status" value="1"/>
</dbReference>
<evidence type="ECO:0000313" key="3">
    <source>
        <dbReference type="EMBL" id="RKH56043.1"/>
    </source>
</evidence>
<reference evidence="4" key="1">
    <citation type="submission" date="2018-09" db="EMBL/GenBank/DDBJ databases">
        <authorList>
            <person name="Livingstone P.G."/>
            <person name="Whitworth D.E."/>
        </authorList>
    </citation>
    <scope>NUCLEOTIDE SEQUENCE [LARGE SCALE GENOMIC DNA]</scope>
    <source>
        <strain evidence="4">AB050A</strain>
    </source>
</reference>
<feature type="region of interest" description="Disordered" evidence="1">
    <location>
        <begin position="133"/>
        <end position="155"/>
    </location>
</feature>
<dbReference type="EMBL" id="RAWK01000300">
    <property type="protein sequence ID" value="RKH56043.1"/>
    <property type="molecule type" value="Genomic_DNA"/>
</dbReference>
<dbReference type="PROSITE" id="PS00409">
    <property type="entry name" value="PROKAR_NTER_METHYL"/>
    <property type="match status" value="1"/>
</dbReference>
<evidence type="ECO:0000256" key="1">
    <source>
        <dbReference type="SAM" id="MobiDB-lite"/>
    </source>
</evidence>
<evidence type="ECO:0000313" key="4">
    <source>
        <dbReference type="Proteomes" id="UP000267003"/>
    </source>
</evidence>
<gene>
    <name evidence="3" type="ORF">D7W81_34925</name>
</gene>
<dbReference type="AlphaFoldDB" id="A0A3A8PIA2"/>
<comment type="caution">
    <text evidence="3">The sequence shown here is derived from an EMBL/GenBank/DDBJ whole genome shotgun (WGS) entry which is preliminary data.</text>
</comment>
<dbReference type="OrthoDB" id="5506435at2"/>